<dbReference type="EMBL" id="BAABME010003380">
    <property type="protein sequence ID" value="GAA0158570.1"/>
    <property type="molecule type" value="Genomic_DNA"/>
</dbReference>
<accession>A0AAV3Q7F8</accession>
<dbReference type="Proteomes" id="UP001454036">
    <property type="component" value="Unassembled WGS sequence"/>
</dbReference>
<reference evidence="1 2" key="1">
    <citation type="submission" date="2024-01" db="EMBL/GenBank/DDBJ databases">
        <title>The complete chloroplast genome sequence of Lithospermum erythrorhizon: insights into the phylogenetic relationship among Boraginaceae species and the maternal lineages of purple gromwells.</title>
        <authorList>
            <person name="Okada T."/>
            <person name="Watanabe K."/>
        </authorList>
    </citation>
    <scope>NUCLEOTIDE SEQUENCE [LARGE SCALE GENOMIC DNA]</scope>
</reference>
<sequence length="180" mass="19575">MNTSKPPPHAFMARGENTTHTTIVQVPPLLFPASNDSATNNAATQETVGDALTHDAVQSLTTSPIISSLITMSQSANLSIPSTENPIVPHATLRNPTSDVTKPIAPPVHSSKLNMSTNDNPIIPLSKEPMSSKPVSFLPLKSRRMLMQLWVPPCPPIWRGMIAWIMKTFVPLLLTKKKLV</sequence>
<keyword evidence="2" id="KW-1185">Reference proteome</keyword>
<comment type="caution">
    <text evidence="1">The sequence shown here is derived from an EMBL/GenBank/DDBJ whole genome shotgun (WGS) entry which is preliminary data.</text>
</comment>
<evidence type="ECO:0000313" key="2">
    <source>
        <dbReference type="Proteomes" id="UP001454036"/>
    </source>
</evidence>
<protein>
    <submittedName>
        <fullName evidence="1">Uncharacterized protein</fullName>
    </submittedName>
</protein>
<organism evidence="1 2">
    <name type="scientific">Lithospermum erythrorhizon</name>
    <name type="common">Purple gromwell</name>
    <name type="synonym">Lithospermum officinale var. erythrorhizon</name>
    <dbReference type="NCBI Taxonomy" id="34254"/>
    <lineage>
        <taxon>Eukaryota</taxon>
        <taxon>Viridiplantae</taxon>
        <taxon>Streptophyta</taxon>
        <taxon>Embryophyta</taxon>
        <taxon>Tracheophyta</taxon>
        <taxon>Spermatophyta</taxon>
        <taxon>Magnoliopsida</taxon>
        <taxon>eudicotyledons</taxon>
        <taxon>Gunneridae</taxon>
        <taxon>Pentapetalae</taxon>
        <taxon>asterids</taxon>
        <taxon>lamiids</taxon>
        <taxon>Boraginales</taxon>
        <taxon>Boraginaceae</taxon>
        <taxon>Boraginoideae</taxon>
        <taxon>Lithospermeae</taxon>
        <taxon>Lithospermum</taxon>
    </lineage>
</organism>
<gene>
    <name evidence="1" type="ORF">LIER_15557</name>
</gene>
<proteinExistence type="predicted"/>
<name>A0AAV3Q7F8_LITER</name>
<evidence type="ECO:0000313" key="1">
    <source>
        <dbReference type="EMBL" id="GAA0158570.1"/>
    </source>
</evidence>
<dbReference type="AlphaFoldDB" id="A0AAV3Q7F8"/>